<dbReference type="AlphaFoldDB" id="A0A838Y5B6"/>
<feature type="transmembrane region" description="Helical" evidence="9">
    <location>
        <begin position="262"/>
        <end position="281"/>
    </location>
</feature>
<dbReference type="PANTHER" id="PTHR33529">
    <property type="entry name" value="SLR0882 PROTEIN-RELATED"/>
    <property type="match status" value="1"/>
</dbReference>
<feature type="transmembrane region" description="Helical" evidence="9">
    <location>
        <begin position="293"/>
        <end position="314"/>
    </location>
</feature>
<dbReference type="GO" id="GO:0043190">
    <property type="term" value="C:ATP-binding cassette (ABC) transporter complex"/>
    <property type="evidence" value="ECO:0007669"/>
    <property type="project" value="TreeGrafter"/>
</dbReference>
<proteinExistence type="inferred from homology"/>
<keyword evidence="6 9" id="KW-1133">Transmembrane helix</keyword>
<feature type="transmembrane region" description="Helical" evidence="9">
    <location>
        <begin position="320"/>
        <end position="341"/>
    </location>
</feature>
<comment type="caution">
    <text evidence="10">The sequence shown here is derived from an EMBL/GenBank/DDBJ whole genome shotgun (WGS) entry which is preliminary data.</text>
</comment>
<dbReference type="PANTHER" id="PTHR33529:SF7">
    <property type="entry name" value="LIPOPOLYSACCHARIDE EXPORT SYSTEM PERMEASE PROTEIN LPTF"/>
    <property type="match status" value="1"/>
</dbReference>
<feature type="transmembrane region" description="Helical" evidence="9">
    <location>
        <begin position="63"/>
        <end position="84"/>
    </location>
</feature>
<dbReference type="EMBL" id="JACETL010000001">
    <property type="protein sequence ID" value="MBA4692179.1"/>
    <property type="molecule type" value="Genomic_DNA"/>
</dbReference>
<name>A0A838Y5B6_9GAMM</name>
<keyword evidence="5 9" id="KW-0812">Transmembrane</keyword>
<reference evidence="10 11" key="1">
    <citation type="submission" date="2020-06" db="EMBL/GenBank/DDBJ databases">
        <title>Dysbiosis in marine aquaculture revealed through microbiome analysis: reverse ecology for environmental sustainability.</title>
        <authorList>
            <person name="Haro-Moreno J.M."/>
            <person name="Coutinho F.H."/>
            <person name="Zaragoza-Solas A."/>
            <person name="Picazo A."/>
            <person name="Almagro-Moreno S."/>
            <person name="Lopez-Perez M."/>
        </authorList>
    </citation>
    <scope>NUCLEOTIDE SEQUENCE [LARGE SCALE GENOMIC DNA]</scope>
    <source>
        <strain evidence="10">MCMED-G41</strain>
    </source>
</reference>
<evidence type="ECO:0000256" key="4">
    <source>
        <dbReference type="ARBA" id="ARBA00022475"/>
    </source>
</evidence>
<organism evidence="10 11">
    <name type="scientific">SAR86 cluster bacterium</name>
    <dbReference type="NCBI Taxonomy" id="2030880"/>
    <lineage>
        <taxon>Bacteria</taxon>
        <taxon>Pseudomonadati</taxon>
        <taxon>Pseudomonadota</taxon>
        <taxon>Gammaproteobacteria</taxon>
        <taxon>SAR86 cluster</taxon>
    </lineage>
</organism>
<evidence type="ECO:0000313" key="10">
    <source>
        <dbReference type="EMBL" id="MBA4692179.1"/>
    </source>
</evidence>
<comment type="function">
    <text evidence="1">Part of the ABC transporter complex LptBFG involved in the translocation of lipopolysaccharide (LPS) from the inner membrane to the outer membrane.</text>
</comment>
<keyword evidence="7 9" id="KW-0472">Membrane</keyword>
<evidence type="ECO:0000256" key="2">
    <source>
        <dbReference type="ARBA" id="ARBA00004651"/>
    </source>
</evidence>
<comment type="similarity">
    <text evidence="3">Belongs to the LptF/LptG family.</text>
</comment>
<dbReference type="Proteomes" id="UP000551848">
    <property type="component" value="Unassembled WGS sequence"/>
</dbReference>
<accession>A0A838Y5B6</accession>
<evidence type="ECO:0000256" key="3">
    <source>
        <dbReference type="ARBA" id="ARBA00007725"/>
    </source>
</evidence>
<keyword evidence="4" id="KW-1003">Cell membrane</keyword>
<comment type="subunit">
    <text evidence="8">Component of the lipopolysaccharide transport and assembly complex. The LptBFG transporter is composed of two ATP-binding proteins (LptB) and two transmembrane proteins (LptF and LptG).</text>
</comment>
<protein>
    <submittedName>
        <fullName evidence="10">LptF/LptG family permease</fullName>
    </submittedName>
</protein>
<feature type="transmembrane region" description="Helical" evidence="9">
    <location>
        <begin position="20"/>
        <end position="39"/>
    </location>
</feature>
<gene>
    <name evidence="10" type="ORF">H2072_00350</name>
</gene>
<dbReference type="GO" id="GO:0015920">
    <property type="term" value="P:lipopolysaccharide transport"/>
    <property type="evidence" value="ECO:0007669"/>
    <property type="project" value="TreeGrafter"/>
</dbReference>
<evidence type="ECO:0000256" key="6">
    <source>
        <dbReference type="ARBA" id="ARBA00022989"/>
    </source>
</evidence>
<evidence type="ECO:0000256" key="8">
    <source>
        <dbReference type="ARBA" id="ARBA00026081"/>
    </source>
</evidence>
<evidence type="ECO:0000256" key="7">
    <source>
        <dbReference type="ARBA" id="ARBA00023136"/>
    </source>
</evidence>
<evidence type="ECO:0000256" key="5">
    <source>
        <dbReference type="ARBA" id="ARBA00022692"/>
    </source>
</evidence>
<dbReference type="Pfam" id="PF03739">
    <property type="entry name" value="LptF_LptG"/>
    <property type="match status" value="1"/>
</dbReference>
<evidence type="ECO:0000313" key="11">
    <source>
        <dbReference type="Proteomes" id="UP000551848"/>
    </source>
</evidence>
<feature type="transmembrane region" description="Helical" evidence="9">
    <location>
        <begin position="105"/>
        <end position="127"/>
    </location>
</feature>
<comment type="subcellular location">
    <subcellularLocation>
        <location evidence="2">Cell membrane</location>
        <topology evidence="2">Multi-pass membrane protein</topology>
    </subcellularLocation>
</comment>
<sequence>MYKRNILAIHLNSQIFKSFAVILIILTALIFSSRLVGYFEQAAAGTLNPDIIFTVILFRLPDFLGLLIPFAFFLSLLLVISELYNTNGIYAYFSAGASRLKLIKYITPFFVIALIACSLISIFLAPYGKALSKSLIAEQSYEDKISMLKPQTLVNLDETGSYLFFESYDDDRMTDVTFFVQDDPSLSLIKAESLLISNQNEKMILNFQNGYIYPDINSANKIDASFKKLTHSIEVEQPSGNSLSLLKLLDYKNQSNFIQNQWNASIPLMLVALMLLSFVFGKENPRAGREGSLVTGILIYIFYLSALVGFRESYSDNFDFFYYFLWPVHLIFLTFGGLLFMLDGRISFKNLLLNSRIKMVVIIFLIFFLLVWLSSP</sequence>
<feature type="transmembrane region" description="Helical" evidence="9">
    <location>
        <begin position="353"/>
        <end position="373"/>
    </location>
</feature>
<evidence type="ECO:0000256" key="1">
    <source>
        <dbReference type="ARBA" id="ARBA00002265"/>
    </source>
</evidence>
<evidence type="ECO:0000256" key="9">
    <source>
        <dbReference type="SAM" id="Phobius"/>
    </source>
</evidence>
<dbReference type="InterPro" id="IPR005495">
    <property type="entry name" value="LptG/LptF_permease"/>
</dbReference>